<accession>A0A226WR85</accession>
<protein>
    <submittedName>
        <fullName evidence="1">Uncharacterized protein</fullName>
    </submittedName>
</protein>
<name>A0A226WR85_CABSO</name>
<reference evidence="2" key="1">
    <citation type="submission" date="2017-01" db="EMBL/GenBank/DDBJ databases">
        <title>Genome Analysis of Deinococcus marmoris KOPRI26562.</title>
        <authorList>
            <person name="Kim J.H."/>
            <person name="Oh H.-M."/>
        </authorList>
    </citation>
    <scope>NUCLEOTIDE SEQUENCE [LARGE SCALE GENOMIC DNA]</scope>
    <source>
        <strain evidence="2">PAMC 26633</strain>
    </source>
</reference>
<dbReference type="EMBL" id="MTHB01000246">
    <property type="protein sequence ID" value="OXC73694.1"/>
    <property type="molecule type" value="Genomic_DNA"/>
</dbReference>
<dbReference type="Proteomes" id="UP000214720">
    <property type="component" value="Unassembled WGS sequence"/>
</dbReference>
<proteinExistence type="predicted"/>
<dbReference type="AlphaFoldDB" id="A0A226WR85"/>
<evidence type="ECO:0000313" key="1">
    <source>
        <dbReference type="EMBL" id="OXC73694.1"/>
    </source>
</evidence>
<sequence length="39" mass="4074">MRNAFGADRLAEIVTRNPDSPASVVAAAKGIETLIYVVG</sequence>
<comment type="caution">
    <text evidence="1">The sequence shown here is derived from an EMBL/GenBank/DDBJ whole genome shotgun (WGS) entry which is preliminary data.</text>
</comment>
<evidence type="ECO:0000313" key="2">
    <source>
        <dbReference type="Proteomes" id="UP000214720"/>
    </source>
</evidence>
<gene>
    <name evidence="1" type="ORF">BSU04_36485</name>
</gene>
<organism evidence="1 2">
    <name type="scientific">Caballeronia sordidicola</name>
    <name type="common">Burkholderia sordidicola</name>
    <dbReference type="NCBI Taxonomy" id="196367"/>
    <lineage>
        <taxon>Bacteria</taxon>
        <taxon>Pseudomonadati</taxon>
        <taxon>Pseudomonadota</taxon>
        <taxon>Betaproteobacteria</taxon>
        <taxon>Burkholderiales</taxon>
        <taxon>Burkholderiaceae</taxon>
        <taxon>Caballeronia</taxon>
    </lineage>
</organism>